<dbReference type="Proteomes" id="UP000887013">
    <property type="component" value="Unassembled WGS sequence"/>
</dbReference>
<organism evidence="1 2">
    <name type="scientific">Nephila pilipes</name>
    <name type="common">Giant wood spider</name>
    <name type="synonym">Nephila maculata</name>
    <dbReference type="NCBI Taxonomy" id="299642"/>
    <lineage>
        <taxon>Eukaryota</taxon>
        <taxon>Metazoa</taxon>
        <taxon>Ecdysozoa</taxon>
        <taxon>Arthropoda</taxon>
        <taxon>Chelicerata</taxon>
        <taxon>Arachnida</taxon>
        <taxon>Araneae</taxon>
        <taxon>Araneomorphae</taxon>
        <taxon>Entelegynae</taxon>
        <taxon>Araneoidea</taxon>
        <taxon>Nephilidae</taxon>
        <taxon>Nephila</taxon>
    </lineage>
</organism>
<reference evidence="1" key="1">
    <citation type="submission" date="2020-08" db="EMBL/GenBank/DDBJ databases">
        <title>Multicomponent nature underlies the extraordinary mechanical properties of spider dragline silk.</title>
        <authorList>
            <person name="Kono N."/>
            <person name="Nakamura H."/>
            <person name="Mori M."/>
            <person name="Yoshida Y."/>
            <person name="Ohtoshi R."/>
            <person name="Malay A.D."/>
            <person name="Moran D.A.P."/>
            <person name="Tomita M."/>
            <person name="Numata K."/>
            <person name="Arakawa K."/>
        </authorList>
    </citation>
    <scope>NUCLEOTIDE SEQUENCE</scope>
</reference>
<proteinExistence type="predicted"/>
<name>A0A8X6TF67_NEPPI</name>
<dbReference type="OrthoDB" id="6410237at2759"/>
<comment type="caution">
    <text evidence="1">The sequence shown here is derived from an EMBL/GenBank/DDBJ whole genome shotgun (WGS) entry which is preliminary data.</text>
</comment>
<dbReference type="AlphaFoldDB" id="A0A8X6TF67"/>
<protein>
    <submittedName>
        <fullName evidence="1">Uncharacterized protein</fullName>
    </submittedName>
</protein>
<gene>
    <name evidence="1" type="ORF">NPIL_225151</name>
</gene>
<dbReference type="EMBL" id="BMAW01056060">
    <property type="protein sequence ID" value="GFT04091.1"/>
    <property type="molecule type" value="Genomic_DNA"/>
</dbReference>
<keyword evidence="2" id="KW-1185">Reference proteome</keyword>
<evidence type="ECO:0000313" key="1">
    <source>
        <dbReference type="EMBL" id="GFT04091.1"/>
    </source>
</evidence>
<evidence type="ECO:0000313" key="2">
    <source>
        <dbReference type="Proteomes" id="UP000887013"/>
    </source>
</evidence>
<accession>A0A8X6TF67</accession>
<sequence length="282" mass="32008">MEQKFLISCDLNYILIISSPQSRLFSILLLLKRILCGKSIELGKSNKNSTSKTHYTNILKDMKSPFVVLNRLKLSGLEKSVLYSHSKLEEKDHISENNTEMVGHIPCRGTSQRRCVNCKTKGKTSRTIWFCKACGKNLCCQKKSKITCFYEFHSLELKLKNFVLQEETAVEILPVSYQSEENSLDVEFATDKNIIGVDLFSKINIQNVDEEHVHVIGTSKRKCACCKINGKTTFTLWECKGCKFPLCIRTPGVSCFTQFHSIFLPSNKIPYSASPDSNILEV</sequence>